<feature type="compositionally biased region" description="Polar residues" evidence="1">
    <location>
        <begin position="29"/>
        <end position="39"/>
    </location>
</feature>
<reference evidence="3" key="2">
    <citation type="submission" date="2020-10" db="UniProtKB">
        <authorList>
            <consortium name="WormBaseParasite"/>
        </authorList>
    </citation>
    <scope>IDENTIFICATION</scope>
</reference>
<evidence type="ECO:0000313" key="3">
    <source>
        <dbReference type="WBParaSite" id="Pan_g4221.t1"/>
    </source>
</evidence>
<organism evidence="2 3">
    <name type="scientific">Panagrellus redivivus</name>
    <name type="common">Microworm</name>
    <dbReference type="NCBI Taxonomy" id="6233"/>
    <lineage>
        <taxon>Eukaryota</taxon>
        <taxon>Metazoa</taxon>
        <taxon>Ecdysozoa</taxon>
        <taxon>Nematoda</taxon>
        <taxon>Chromadorea</taxon>
        <taxon>Rhabditida</taxon>
        <taxon>Tylenchina</taxon>
        <taxon>Panagrolaimomorpha</taxon>
        <taxon>Panagrolaimoidea</taxon>
        <taxon>Panagrolaimidae</taxon>
        <taxon>Panagrellus</taxon>
    </lineage>
</organism>
<keyword evidence="2" id="KW-1185">Reference proteome</keyword>
<dbReference type="Proteomes" id="UP000492821">
    <property type="component" value="Unassembled WGS sequence"/>
</dbReference>
<name>A0A7E4ZZ61_PANRE</name>
<reference evidence="2" key="1">
    <citation type="journal article" date="2013" name="Genetics">
        <title>The draft genome and transcriptome of Panagrellus redivivus are shaped by the harsh demands of a free-living lifestyle.</title>
        <authorList>
            <person name="Srinivasan J."/>
            <person name="Dillman A.R."/>
            <person name="Macchietto M.G."/>
            <person name="Heikkinen L."/>
            <person name="Lakso M."/>
            <person name="Fracchia K.M."/>
            <person name="Antoshechkin I."/>
            <person name="Mortazavi A."/>
            <person name="Wong G."/>
            <person name="Sternberg P.W."/>
        </authorList>
    </citation>
    <scope>NUCLEOTIDE SEQUENCE [LARGE SCALE GENOMIC DNA]</scope>
    <source>
        <strain evidence="2">MT8872</strain>
    </source>
</reference>
<dbReference type="AlphaFoldDB" id="A0A7E4ZZ61"/>
<feature type="region of interest" description="Disordered" evidence="1">
    <location>
        <begin position="1"/>
        <end position="39"/>
    </location>
</feature>
<protein>
    <submittedName>
        <fullName evidence="3">Uncharacterized protein</fullName>
    </submittedName>
</protein>
<evidence type="ECO:0000313" key="2">
    <source>
        <dbReference type="Proteomes" id="UP000492821"/>
    </source>
</evidence>
<evidence type="ECO:0000256" key="1">
    <source>
        <dbReference type="SAM" id="MobiDB-lite"/>
    </source>
</evidence>
<sequence>MATFHQPSALDSSTSTAHSSDFGDDDGTVETSVSVTDLSGSSLTPYYSCERALGDLSTTTARSFNSAEYAGFGGFGGGGFDLTPVSSDDSMHTARSTHDPPSFYQLPELNKGEVDVKPRLIHVPSQYAFTELADYSVMDAPEQVYKLQSQADLARYAASSTSVNTGINYSGSQSVYFKEEFQL</sequence>
<accession>A0A7E4ZZ61</accession>
<dbReference type="WBParaSite" id="Pan_g4221.t1">
    <property type="protein sequence ID" value="Pan_g4221.t1"/>
    <property type="gene ID" value="Pan_g4221"/>
</dbReference>
<proteinExistence type="predicted"/>
<feature type="compositionally biased region" description="Polar residues" evidence="1">
    <location>
        <begin position="1"/>
        <end position="19"/>
    </location>
</feature>